<accession>A0A183MHQ1</accession>
<dbReference type="Proteomes" id="UP000277204">
    <property type="component" value="Unassembled WGS sequence"/>
</dbReference>
<sequence length="94" mass="11267">MKLMELLRKLLLTVHFNLIGYTIPLFHDAIHQLAMHKIHRLYHHFDNLNKQSILIQIHQIASAVNTLYKLMSQILNLPIYCKFQPKHYKHVKSR</sequence>
<proteinExistence type="predicted"/>
<evidence type="ECO:0000313" key="2">
    <source>
        <dbReference type="Proteomes" id="UP000277204"/>
    </source>
</evidence>
<dbReference type="AlphaFoldDB" id="A0A183MHQ1"/>
<reference evidence="1 2" key="1">
    <citation type="submission" date="2018-11" db="EMBL/GenBank/DDBJ databases">
        <authorList>
            <consortium name="Pathogen Informatics"/>
        </authorList>
    </citation>
    <scope>NUCLEOTIDE SEQUENCE [LARGE SCALE GENOMIC DNA]</scope>
    <source>
        <strain evidence="1 2">Zambia</strain>
    </source>
</reference>
<gene>
    <name evidence="1" type="ORF">SMRZ_LOCUS15576</name>
</gene>
<organism evidence="1 2">
    <name type="scientific">Schistosoma margrebowiei</name>
    <dbReference type="NCBI Taxonomy" id="48269"/>
    <lineage>
        <taxon>Eukaryota</taxon>
        <taxon>Metazoa</taxon>
        <taxon>Spiralia</taxon>
        <taxon>Lophotrochozoa</taxon>
        <taxon>Platyhelminthes</taxon>
        <taxon>Trematoda</taxon>
        <taxon>Digenea</taxon>
        <taxon>Strigeidida</taxon>
        <taxon>Schistosomatoidea</taxon>
        <taxon>Schistosomatidae</taxon>
        <taxon>Schistosoma</taxon>
    </lineage>
</organism>
<evidence type="ECO:0000313" key="1">
    <source>
        <dbReference type="EMBL" id="VDP18645.1"/>
    </source>
</evidence>
<name>A0A183MHQ1_9TREM</name>
<protein>
    <submittedName>
        <fullName evidence="1">Uncharacterized protein</fullName>
    </submittedName>
</protein>
<dbReference type="EMBL" id="UZAI01016962">
    <property type="protein sequence ID" value="VDP18645.1"/>
    <property type="molecule type" value="Genomic_DNA"/>
</dbReference>
<keyword evidence="2" id="KW-1185">Reference proteome</keyword>